<evidence type="ECO:0008006" key="5">
    <source>
        <dbReference type="Google" id="ProtNLM"/>
    </source>
</evidence>
<feature type="compositionally biased region" description="Basic and acidic residues" evidence="1">
    <location>
        <begin position="171"/>
        <end position="182"/>
    </location>
</feature>
<organism evidence="3 4">
    <name type="scientific">Erythrobacter litoralis</name>
    <dbReference type="NCBI Taxonomy" id="39960"/>
    <lineage>
        <taxon>Bacteria</taxon>
        <taxon>Pseudomonadati</taxon>
        <taxon>Pseudomonadota</taxon>
        <taxon>Alphaproteobacteria</taxon>
        <taxon>Sphingomonadales</taxon>
        <taxon>Erythrobacteraceae</taxon>
        <taxon>Erythrobacter/Porphyrobacter group</taxon>
        <taxon>Erythrobacter</taxon>
    </lineage>
</organism>
<dbReference type="Proteomes" id="UP000027866">
    <property type="component" value="Unassembled WGS sequence"/>
</dbReference>
<proteinExistence type="predicted"/>
<evidence type="ECO:0000313" key="3">
    <source>
        <dbReference type="EMBL" id="KEO96386.1"/>
    </source>
</evidence>
<protein>
    <recommendedName>
        <fullName evidence="5">GDYXXLXY domain-containing protein</fullName>
    </recommendedName>
</protein>
<keyword evidence="2" id="KW-0732">Signal</keyword>
<evidence type="ECO:0000313" key="4">
    <source>
        <dbReference type="Proteomes" id="UP000027866"/>
    </source>
</evidence>
<dbReference type="AlphaFoldDB" id="A0A074MN18"/>
<feature type="signal peptide" evidence="2">
    <location>
        <begin position="1"/>
        <end position="17"/>
    </location>
</feature>
<gene>
    <name evidence="3" type="ORF">EH32_09150</name>
</gene>
<comment type="caution">
    <text evidence="3">The sequence shown here is derived from an EMBL/GenBank/DDBJ whole genome shotgun (WGS) entry which is preliminary data.</text>
</comment>
<accession>A0A074MN18</accession>
<evidence type="ECO:0000256" key="2">
    <source>
        <dbReference type="SAM" id="SignalP"/>
    </source>
</evidence>
<reference evidence="3 4" key="1">
    <citation type="submission" date="2014-04" db="EMBL/GenBank/DDBJ databases">
        <title>A comprehensive comparison of genomes of Erythrobacter spp. Strains.</title>
        <authorList>
            <person name="Zheng Q."/>
        </authorList>
    </citation>
    <scope>NUCLEOTIDE SEQUENCE [LARGE SCALE GENOMIC DNA]</scope>
    <source>
        <strain evidence="3 4">DSM 8509</strain>
    </source>
</reference>
<dbReference type="RefSeq" id="WP_034902286.1">
    <property type="nucleotide sequence ID" value="NZ_CP017057.1"/>
</dbReference>
<dbReference type="PATRIC" id="fig|39960.10.peg.2984"/>
<sequence>MKLARLAAALLPLAGLAALWAWSEHISRQGTDWEVPVAGYDPRDLLRGHYVEFTYDWPIRDDERQEEGPPRIQPPPEALCLSGDPPLITQAAAFDPLDRAVFEACAHPILADPGGVYGAAGLRTGRFYVGQDRARAIEERLAARDLRAIVTIRQRKDGTFTPVDIRFRPLTEAEREAREGDSIRPAAPPIMTRPEPDRNE</sequence>
<dbReference type="OrthoDB" id="4868247at2"/>
<dbReference type="EMBL" id="JMIX01000005">
    <property type="protein sequence ID" value="KEO96386.1"/>
    <property type="molecule type" value="Genomic_DNA"/>
</dbReference>
<evidence type="ECO:0000256" key="1">
    <source>
        <dbReference type="SAM" id="MobiDB-lite"/>
    </source>
</evidence>
<dbReference type="KEGG" id="elq:Ga0102493_11732"/>
<dbReference type="Pfam" id="PF14345">
    <property type="entry name" value="GDYXXLXY"/>
    <property type="match status" value="1"/>
</dbReference>
<feature type="chain" id="PRO_5001697436" description="GDYXXLXY domain-containing protein" evidence="2">
    <location>
        <begin position="18"/>
        <end position="200"/>
    </location>
</feature>
<keyword evidence="4" id="KW-1185">Reference proteome</keyword>
<dbReference type="InterPro" id="IPR025833">
    <property type="entry name" value="GDYXXLXY"/>
</dbReference>
<name>A0A074MN18_9SPHN</name>
<feature type="region of interest" description="Disordered" evidence="1">
    <location>
        <begin position="171"/>
        <end position="200"/>
    </location>
</feature>